<evidence type="ECO:0000313" key="9">
    <source>
        <dbReference type="Proteomes" id="UP000789405"/>
    </source>
</evidence>
<evidence type="ECO:0000256" key="1">
    <source>
        <dbReference type="ARBA" id="ARBA00022679"/>
    </source>
</evidence>
<keyword evidence="4" id="KW-0255">Endonuclease</keyword>
<dbReference type="Proteomes" id="UP000789405">
    <property type="component" value="Unassembled WGS sequence"/>
</dbReference>
<keyword evidence="3" id="KW-0540">Nuclease</keyword>
<feature type="domain" description="Reverse transcriptase RNase H-like" evidence="7">
    <location>
        <begin position="62"/>
        <end position="108"/>
    </location>
</feature>
<feature type="non-terminal residue" evidence="8">
    <location>
        <position position="108"/>
    </location>
</feature>
<reference evidence="8" key="1">
    <citation type="submission" date="2021-06" db="EMBL/GenBank/DDBJ databases">
        <authorList>
            <person name="Kallberg Y."/>
            <person name="Tangrot J."/>
            <person name="Rosling A."/>
        </authorList>
    </citation>
    <scope>NUCLEOTIDE SEQUENCE</scope>
    <source>
        <strain evidence="8">MA453B</strain>
    </source>
</reference>
<keyword evidence="1" id="KW-0808">Transferase</keyword>
<keyword evidence="9" id="KW-1185">Reference proteome</keyword>
<protein>
    <submittedName>
        <fullName evidence="8">2235_t:CDS:1</fullName>
    </submittedName>
</protein>
<dbReference type="EMBL" id="CAJVPY010009894">
    <property type="protein sequence ID" value="CAG8713494.1"/>
    <property type="molecule type" value="Genomic_DNA"/>
</dbReference>
<evidence type="ECO:0000256" key="3">
    <source>
        <dbReference type="ARBA" id="ARBA00022722"/>
    </source>
</evidence>
<organism evidence="8 9">
    <name type="scientific">Dentiscutata erythropus</name>
    <dbReference type="NCBI Taxonomy" id="1348616"/>
    <lineage>
        <taxon>Eukaryota</taxon>
        <taxon>Fungi</taxon>
        <taxon>Fungi incertae sedis</taxon>
        <taxon>Mucoromycota</taxon>
        <taxon>Glomeromycotina</taxon>
        <taxon>Glomeromycetes</taxon>
        <taxon>Diversisporales</taxon>
        <taxon>Gigasporaceae</taxon>
        <taxon>Dentiscutata</taxon>
    </lineage>
</organism>
<evidence type="ECO:0000259" key="7">
    <source>
        <dbReference type="Pfam" id="PF17917"/>
    </source>
</evidence>
<dbReference type="GO" id="GO:0003964">
    <property type="term" value="F:RNA-directed DNA polymerase activity"/>
    <property type="evidence" value="ECO:0007669"/>
    <property type="project" value="UniProtKB-KW"/>
</dbReference>
<comment type="caution">
    <text evidence="8">The sequence shown here is derived from an EMBL/GenBank/DDBJ whole genome shotgun (WGS) entry which is preliminary data.</text>
</comment>
<accession>A0A9N9HZL6</accession>
<evidence type="ECO:0000313" key="8">
    <source>
        <dbReference type="EMBL" id="CAG8713494.1"/>
    </source>
</evidence>
<dbReference type="InterPro" id="IPR041373">
    <property type="entry name" value="RT_RNaseH"/>
</dbReference>
<evidence type="ECO:0000256" key="4">
    <source>
        <dbReference type="ARBA" id="ARBA00022759"/>
    </source>
</evidence>
<keyword evidence="5" id="KW-0378">Hydrolase</keyword>
<keyword evidence="6" id="KW-0695">RNA-directed DNA polymerase</keyword>
<gene>
    <name evidence="8" type="ORF">DERYTH_LOCUS13765</name>
</gene>
<name>A0A9N9HZL6_9GLOM</name>
<dbReference type="GO" id="GO:0016787">
    <property type="term" value="F:hydrolase activity"/>
    <property type="evidence" value="ECO:0007669"/>
    <property type="project" value="UniProtKB-KW"/>
</dbReference>
<evidence type="ECO:0000256" key="5">
    <source>
        <dbReference type="ARBA" id="ARBA00022801"/>
    </source>
</evidence>
<sequence length="108" mass="12496">KEGLEVPIMHTDKEKKKQILATDELDNYNKDNTNQLFDKLEYESEELNELERFLSDCVLSNEEKVGLDAILAQVGNDQNEYIVVYTSRSLTKLKHNYSITKQKCLAVI</sequence>
<proteinExistence type="predicted"/>
<dbReference type="OrthoDB" id="10558928at2759"/>
<dbReference type="Pfam" id="PF17917">
    <property type="entry name" value="RT_RNaseH"/>
    <property type="match status" value="1"/>
</dbReference>
<keyword evidence="2" id="KW-0548">Nucleotidyltransferase</keyword>
<dbReference type="AlphaFoldDB" id="A0A9N9HZL6"/>
<dbReference type="GO" id="GO:0004519">
    <property type="term" value="F:endonuclease activity"/>
    <property type="evidence" value="ECO:0007669"/>
    <property type="project" value="UniProtKB-KW"/>
</dbReference>
<evidence type="ECO:0000256" key="2">
    <source>
        <dbReference type="ARBA" id="ARBA00022695"/>
    </source>
</evidence>
<evidence type="ECO:0000256" key="6">
    <source>
        <dbReference type="ARBA" id="ARBA00022918"/>
    </source>
</evidence>